<proteinExistence type="predicted"/>
<reference evidence="2" key="1">
    <citation type="journal article" date="2019" name="Int. J. Syst. Evol. Microbiol.">
        <title>The Global Catalogue of Microorganisms (GCM) 10K type strain sequencing project: providing services to taxonomists for standard genome sequencing and annotation.</title>
        <authorList>
            <consortium name="The Broad Institute Genomics Platform"/>
            <consortium name="The Broad Institute Genome Sequencing Center for Infectious Disease"/>
            <person name="Wu L."/>
            <person name="Ma J."/>
        </authorList>
    </citation>
    <scope>NUCLEOTIDE SEQUENCE [LARGE SCALE GENOMIC DNA]</scope>
    <source>
        <strain evidence="2">KCTC 22280</strain>
    </source>
</reference>
<protein>
    <submittedName>
        <fullName evidence="1">Uncharacterized protein</fullName>
    </submittedName>
</protein>
<evidence type="ECO:0000313" key="2">
    <source>
        <dbReference type="Proteomes" id="UP000601597"/>
    </source>
</evidence>
<evidence type="ECO:0000313" key="1">
    <source>
        <dbReference type="EMBL" id="GGY81483.1"/>
    </source>
</evidence>
<sequence length="64" mass="6542">MIGLKSTLSPKSAAGIAKGRLGRQTAGCESAQLAAINCRANCSEFMSDGQTFLAISCGEVTDFG</sequence>
<gene>
    <name evidence="1" type="ORF">GCM10007071_31120</name>
</gene>
<accession>A0ABQ3B744</accession>
<keyword evidence="2" id="KW-1185">Reference proteome</keyword>
<organism evidence="1 2">
    <name type="scientific">Marinobacter zhanjiangensis</name>
    <dbReference type="NCBI Taxonomy" id="578215"/>
    <lineage>
        <taxon>Bacteria</taxon>
        <taxon>Pseudomonadati</taxon>
        <taxon>Pseudomonadota</taxon>
        <taxon>Gammaproteobacteria</taxon>
        <taxon>Pseudomonadales</taxon>
        <taxon>Marinobacteraceae</taxon>
        <taxon>Marinobacter</taxon>
    </lineage>
</organism>
<dbReference type="Proteomes" id="UP000601597">
    <property type="component" value="Unassembled WGS sequence"/>
</dbReference>
<dbReference type="EMBL" id="BMXV01000007">
    <property type="protein sequence ID" value="GGY81483.1"/>
    <property type="molecule type" value="Genomic_DNA"/>
</dbReference>
<comment type="caution">
    <text evidence="1">The sequence shown here is derived from an EMBL/GenBank/DDBJ whole genome shotgun (WGS) entry which is preliminary data.</text>
</comment>
<name>A0ABQ3B744_9GAMM</name>